<organism evidence="1 2">
    <name type="scientific">Paenibacillus septentrionalis</name>
    <dbReference type="NCBI Taxonomy" id="429342"/>
    <lineage>
        <taxon>Bacteria</taxon>
        <taxon>Bacillati</taxon>
        <taxon>Bacillota</taxon>
        <taxon>Bacilli</taxon>
        <taxon>Bacillales</taxon>
        <taxon>Paenibacillaceae</taxon>
        <taxon>Paenibacillus</taxon>
    </lineage>
</organism>
<dbReference type="EC" id="3.4.-.-" evidence="1"/>
<keyword evidence="1" id="KW-0378">Hydrolase</keyword>
<dbReference type="PANTHER" id="PTHR22946">
    <property type="entry name" value="DIENELACTONE HYDROLASE DOMAIN-CONTAINING PROTEIN-RELATED"/>
    <property type="match status" value="1"/>
</dbReference>
<dbReference type="GO" id="GO:0016787">
    <property type="term" value="F:hydrolase activity"/>
    <property type="evidence" value="ECO:0007669"/>
    <property type="project" value="UniProtKB-KW"/>
</dbReference>
<dbReference type="SUPFAM" id="SSF53474">
    <property type="entry name" value="alpha/beta-Hydrolases"/>
    <property type="match status" value="1"/>
</dbReference>
<dbReference type="EMBL" id="JBHSTE010000003">
    <property type="protein sequence ID" value="MFC6332834.1"/>
    <property type="molecule type" value="Genomic_DNA"/>
</dbReference>
<comment type="caution">
    <text evidence="1">The sequence shown here is derived from an EMBL/GenBank/DDBJ whole genome shotgun (WGS) entry which is preliminary data.</text>
</comment>
<dbReference type="InterPro" id="IPR029058">
    <property type="entry name" value="AB_hydrolase_fold"/>
</dbReference>
<dbReference type="InterPro" id="IPR025890">
    <property type="entry name" value="Abhydrolase_bac"/>
</dbReference>
<protein>
    <submittedName>
        <fullName evidence="1">Alpha/beta hydrolase family protein</fullName>
        <ecNumber evidence="1">3.4.-.-</ecNumber>
    </submittedName>
</protein>
<dbReference type="InterPro" id="IPR050261">
    <property type="entry name" value="FrsA_esterase"/>
</dbReference>
<keyword evidence="2" id="KW-1185">Reference proteome</keyword>
<gene>
    <name evidence="1" type="ORF">ACFP56_09390</name>
</gene>
<proteinExistence type="predicted"/>
<evidence type="ECO:0000313" key="2">
    <source>
        <dbReference type="Proteomes" id="UP001596233"/>
    </source>
</evidence>
<dbReference type="RefSeq" id="WP_379233683.1">
    <property type="nucleotide sequence ID" value="NZ_JBHSTE010000003.1"/>
</dbReference>
<dbReference type="Pfam" id="PF12715">
    <property type="entry name" value="Abhydrolase_7"/>
    <property type="match status" value="1"/>
</dbReference>
<dbReference type="PANTHER" id="PTHR22946:SF8">
    <property type="entry name" value="ACETYL XYLAN ESTERASE DOMAIN-CONTAINING PROTEIN"/>
    <property type="match status" value="1"/>
</dbReference>
<dbReference type="Proteomes" id="UP001596233">
    <property type="component" value="Unassembled WGS sequence"/>
</dbReference>
<accession>A0ABW1V230</accession>
<dbReference type="Gene3D" id="3.40.50.1820">
    <property type="entry name" value="alpha/beta hydrolase"/>
    <property type="match status" value="1"/>
</dbReference>
<name>A0ABW1V230_9BACL</name>
<reference evidence="2" key="1">
    <citation type="journal article" date="2019" name="Int. J. Syst. Evol. Microbiol.">
        <title>The Global Catalogue of Microorganisms (GCM) 10K type strain sequencing project: providing services to taxonomists for standard genome sequencing and annotation.</title>
        <authorList>
            <consortium name="The Broad Institute Genomics Platform"/>
            <consortium name="The Broad Institute Genome Sequencing Center for Infectious Disease"/>
            <person name="Wu L."/>
            <person name="Ma J."/>
        </authorList>
    </citation>
    <scope>NUCLEOTIDE SEQUENCE [LARGE SCALE GENOMIC DNA]</scope>
    <source>
        <strain evidence="2">PCU 280</strain>
    </source>
</reference>
<sequence length="343" mass="37936">MDWSTDALIRGLNEQTVRLREQKQRGLSSIERHHQALAALQRALGAFPETKIPLEPQLLERREYDDFYLERIAYGTMEHVNVPVMVLIPKFAGAGPWPAVLACHGHGSGQHEAIGMDQSGSLLEEPGIHNRFAVQLVRKGMLVVVPEIMGFGVRRMSEEKKADAHYNSCPTLSAQLLANGRTLAGMRVYEAMRALDYLQGRDDVQQDRIGIFGFSGGGLIAAYTAALDERVRATVLCGWVNTFAGSILAMRHCIDNYLPGIALEAEQPDLIGLIAPRALFVEAGEQDQIFPIEYTVKALAELRETYIRLGAEEKLASDIHKGGHQISGESSVDWLYEQLMAEG</sequence>
<evidence type="ECO:0000313" key="1">
    <source>
        <dbReference type="EMBL" id="MFC6332834.1"/>
    </source>
</evidence>